<comment type="similarity">
    <text evidence="3">Belongs to the ribose 5-phosphate isomerase family.</text>
</comment>
<comment type="pathway">
    <text evidence="3">Carbohydrate degradation; pentose phosphate pathway; D-ribose 5-phosphate from D-ribulose 5-phosphate (non-oxidative stage): step 1/1.</text>
</comment>
<dbReference type="InterPro" id="IPR037171">
    <property type="entry name" value="NagB/RpiA_transferase-like"/>
</dbReference>
<proteinExistence type="inferred from homology"/>
<keyword evidence="2 3" id="KW-0413">Isomerase</keyword>
<gene>
    <name evidence="3 4" type="primary">rpiA</name>
    <name evidence="4" type="ORF">CA267_003950</name>
</gene>
<name>A0A6M4MA12_9ALTE</name>
<feature type="binding site" evidence="3">
    <location>
        <position position="121"/>
    </location>
    <ligand>
        <name>substrate</name>
    </ligand>
</feature>
<comment type="function">
    <text evidence="3">Catalyzes the reversible conversion of ribose-5-phosphate to ribulose 5-phosphate.</text>
</comment>
<dbReference type="SUPFAM" id="SSF100950">
    <property type="entry name" value="NagB/RpiA/CoA transferase-like"/>
    <property type="match status" value="1"/>
</dbReference>
<organism evidence="4 5">
    <name type="scientific">Alteromonas pelagimontana</name>
    <dbReference type="NCBI Taxonomy" id="1858656"/>
    <lineage>
        <taxon>Bacteria</taxon>
        <taxon>Pseudomonadati</taxon>
        <taxon>Pseudomonadota</taxon>
        <taxon>Gammaproteobacteria</taxon>
        <taxon>Alteromonadales</taxon>
        <taxon>Alteromonadaceae</taxon>
        <taxon>Alteromonas/Salinimonas group</taxon>
        <taxon>Alteromonas</taxon>
    </lineage>
</organism>
<evidence type="ECO:0000256" key="2">
    <source>
        <dbReference type="ARBA" id="ARBA00023235"/>
    </source>
</evidence>
<dbReference type="PANTHER" id="PTHR11934:SF0">
    <property type="entry name" value="RIBOSE-5-PHOSPHATE ISOMERASE"/>
    <property type="match status" value="1"/>
</dbReference>
<dbReference type="PANTHER" id="PTHR11934">
    <property type="entry name" value="RIBOSE-5-PHOSPHATE ISOMERASE"/>
    <property type="match status" value="1"/>
</dbReference>
<dbReference type="CDD" id="cd01398">
    <property type="entry name" value="RPI_A"/>
    <property type="match status" value="1"/>
</dbReference>
<protein>
    <recommendedName>
        <fullName evidence="3">Ribose-5-phosphate isomerase A</fullName>
        <ecNumber evidence="3">5.3.1.6</ecNumber>
    </recommendedName>
    <alternativeName>
        <fullName evidence="3">Phosphoriboisomerase A</fullName>
        <shortName evidence="3">PRI</shortName>
    </alternativeName>
</protein>
<feature type="binding site" evidence="3">
    <location>
        <begin position="94"/>
        <end position="97"/>
    </location>
    <ligand>
        <name>substrate</name>
    </ligand>
</feature>
<dbReference type="Gene3D" id="3.30.70.260">
    <property type="match status" value="1"/>
</dbReference>
<reference evidence="5" key="1">
    <citation type="submission" date="2014-12" db="EMBL/GenBank/DDBJ databases">
        <title>Complete genome sequence of a multi-drug resistant Klebsiella pneumoniae.</title>
        <authorList>
            <person name="Hua X."/>
            <person name="Chen Q."/>
            <person name="Li X."/>
            <person name="Feng Y."/>
            <person name="Ruan Z."/>
            <person name="Yu Y."/>
        </authorList>
    </citation>
    <scope>NUCLEOTIDE SEQUENCE [LARGE SCALE GENOMIC DNA]</scope>
    <source>
        <strain evidence="5">5.12</strain>
    </source>
</reference>
<dbReference type="Proteomes" id="UP000219285">
    <property type="component" value="Chromosome"/>
</dbReference>
<dbReference type="KEGG" id="apel:CA267_003950"/>
<dbReference type="FunFam" id="3.30.70.260:FF:000004">
    <property type="entry name" value="Ribose-5-phosphate isomerase A"/>
    <property type="match status" value="1"/>
</dbReference>
<evidence type="ECO:0000256" key="3">
    <source>
        <dbReference type="HAMAP-Rule" id="MF_00170"/>
    </source>
</evidence>
<dbReference type="InterPro" id="IPR020672">
    <property type="entry name" value="Ribose5P_isomerase_typA_subgr"/>
</dbReference>
<dbReference type="GO" id="GO:0006014">
    <property type="term" value="P:D-ribose metabolic process"/>
    <property type="evidence" value="ECO:0007669"/>
    <property type="project" value="TreeGrafter"/>
</dbReference>
<sequence length="218" mass="22993">MDQNAKKQAVALAALEYIKPDTVIGVGTGSTVNFFIDALASIKHTFAGAVSSSKASTDRLSALGIEVFELNDVDSLSIYVDGADEVTEHKHMIKGGGAALTQEKIVCAVAKTFVCIVDDSKQVPVLGKFPLPVEVIPMARSYVARELVKLGGDPVYRQGVITDNGNVILDVHNLTIINPRELEATINNIAGVVTNGIFALRGADVVLAATDNGVATFK</sequence>
<dbReference type="GO" id="GO:0009052">
    <property type="term" value="P:pentose-phosphate shunt, non-oxidative branch"/>
    <property type="evidence" value="ECO:0007669"/>
    <property type="project" value="UniProtKB-UniRule"/>
</dbReference>
<evidence type="ECO:0000256" key="1">
    <source>
        <dbReference type="ARBA" id="ARBA00001713"/>
    </source>
</evidence>
<comment type="catalytic activity">
    <reaction evidence="1 3">
        <text>aldehydo-D-ribose 5-phosphate = D-ribulose 5-phosphate</text>
        <dbReference type="Rhea" id="RHEA:14657"/>
        <dbReference type="ChEBI" id="CHEBI:58121"/>
        <dbReference type="ChEBI" id="CHEBI:58273"/>
        <dbReference type="EC" id="5.3.1.6"/>
    </reaction>
</comment>
<dbReference type="NCBIfam" id="NF001924">
    <property type="entry name" value="PRK00702.1"/>
    <property type="match status" value="1"/>
</dbReference>
<comment type="subunit">
    <text evidence="3">Homodimer.</text>
</comment>
<dbReference type="UniPathway" id="UPA00115">
    <property type="reaction ID" value="UER00412"/>
</dbReference>
<accession>A0A6M4MA12</accession>
<dbReference type="SUPFAM" id="SSF75445">
    <property type="entry name" value="D-ribose-5-phosphate isomerase (RpiA), lid domain"/>
    <property type="match status" value="1"/>
</dbReference>
<dbReference type="RefSeq" id="WP_075608696.1">
    <property type="nucleotide sequence ID" value="NZ_CP052766.1"/>
</dbReference>
<dbReference type="NCBIfam" id="TIGR00021">
    <property type="entry name" value="rpiA"/>
    <property type="match status" value="1"/>
</dbReference>
<feature type="binding site" evidence="3">
    <location>
        <begin position="28"/>
        <end position="31"/>
    </location>
    <ligand>
        <name>substrate</name>
    </ligand>
</feature>
<dbReference type="EMBL" id="CP052766">
    <property type="protein sequence ID" value="QJR79992.1"/>
    <property type="molecule type" value="Genomic_DNA"/>
</dbReference>
<evidence type="ECO:0000313" key="4">
    <source>
        <dbReference type="EMBL" id="QJR79992.1"/>
    </source>
</evidence>
<reference evidence="4 5" key="2">
    <citation type="submission" date="2020-04" db="EMBL/GenBank/DDBJ databases">
        <title>Complete genome sequence of Alteromonas pelagimontana 5.12T.</title>
        <authorList>
            <person name="Sinha R.K."/>
            <person name="Krishnan K.P."/>
            <person name="Kurian J.P."/>
        </authorList>
    </citation>
    <scope>NUCLEOTIDE SEQUENCE [LARGE SCALE GENOMIC DNA]</scope>
    <source>
        <strain evidence="4 5">5.12</strain>
    </source>
</reference>
<dbReference type="Pfam" id="PF06026">
    <property type="entry name" value="Rib_5-P_isom_A"/>
    <property type="match status" value="1"/>
</dbReference>
<feature type="binding site" evidence="3">
    <location>
        <begin position="81"/>
        <end position="84"/>
    </location>
    <ligand>
        <name>substrate</name>
    </ligand>
</feature>
<dbReference type="GO" id="GO:0004751">
    <property type="term" value="F:ribose-5-phosphate isomerase activity"/>
    <property type="evidence" value="ECO:0007669"/>
    <property type="project" value="UniProtKB-UniRule"/>
</dbReference>
<dbReference type="AlphaFoldDB" id="A0A6M4MA12"/>
<dbReference type="OrthoDB" id="5870696at2"/>
<dbReference type="InterPro" id="IPR004788">
    <property type="entry name" value="Ribose5P_isomerase_type_A"/>
</dbReference>
<dbReference type="FunFam" id="3.40.50.1360:FF:000001">
    <property type="entry name" value="Ribose-5-phosphate isomerase A"/>
    <property type="match status" value="1"/>
</dbReference>
<evidence type="ECO:0000313" key="5">
    <source>
        <dbReference type="Proteomes" id="UP000219285"/>
    </source>
</evidence>
<feature type="active site" description="Proton acceptor" evidence="3">
    <location>
        <position position="103"/>
    </location>
</feature>
<dbReference type="GO" id="GO:0005829">
    <property type="term" value="C:cytosol"/>
    <property type="evidence" value="ECO:0007669"/>
    <property type="project" value="TreeGrafter"/>
</dbReference>
<dbReference type="Gene3D" id="3.40.50.1360">
    <property type="match status" value="1"/>
</dbReference>
<dbReference type="HAMAP" id="MF_00170">
    <property type="entry name" value="Rib_5P_isom_A"/>
    <property type="match status" value="1"/>
</dbReference>
<keyword evidence="5" id="KW-1185">Reference proteome</keyword>
<dbReference type="EC" id="5.3.1.6" evidence="3"/>